<name>A0ABS8D8D7_9NEIS</name>
<dbReference type="Pfam" id="PF13511">
    <property type="entry name" value="DUF4124"/>
    <property type="match status" value="1"/>
</dbReference>
<feature type="domain" description="DUF4124" evidence="2">
    <location>
        <begin position="14"/>
        <end position="55"/>
    </location>
</feature>
<accession>A0ABS8D8D7</accession>
<keyword evidence="4" id="KW-1185">Reference proteome</keyword>
<dbReference type="Proteomes" id="UP001165395">
    <property type="component" value="Unassembled WGS sequence"/>
</dbReference>
<organism evidence="3 4">
    <name type="scientific">Leeia speluncae</name>
    <dbReference type="NCBI Taxonomy" id="2884804"/>
    <lineage>
        <taxon>Bacteria</taxon>
        <taxon>Pseudomonadati</taxon>
        <taxon>Pseudomonadota</taxon>
        <taxon>Betaproteobacteria</taxon>
        <taxon>Neisseriales</taxon>
        <taxon>Leeiaceae</taxon>
        <taxon>Leeia</taxon>
    </lineage>
</organism>
<evidence type="ECO:0000256" key="1">
    <source>
        <dbReference type="SAM" id="SignalP"/>
    </source>
</evidence>
<feature type="chain" id="PRO_5045050676" evidence="1">
    <location>
        <begin position="22"/>
        <end position="156"/>
    </location>
</feature>
<evidence type="ECO:0000313" key="4">
    <source>
        <dbReference type="Proteomes" id="UP001165395"/>
    </source>
</evidence>
<comment type="caution">
    <text evidence="3">The sequence shown here is derived from an EMBL/GenBank/DDBJ whole genome shotgun (WGS) entry which is preliminary data.</text>
</comment>
<feature type="signal peptide" evidence="1">
    <location>
        <begin position="1"/>
        <end position="21"/>
    </location>
</feature>
<dbReference type="InterPro" id="IPR025392">
    <property type="entry name" value="DUF4124"/>
</dbReference>
<dbReference type="EMBL" id="JAJBZT010000006">
    <property type="protein sequence ID" value="MCB6184211.1"/>
    <property type="molecule type" value="Genomic_DNA"/>
</dbReference>
<reference evidence="3" key="1">
    <citation type="submission" date="2021-10" db="EMBL/GenBank/DDBJ databases">
        <title>The complete genome sequence of Leeia sp. TBRC 13508.</title>
        <authorList>
            <person name="Charoenyingcharoen P."/>
            <person name="Yukphan P."/>
        </authorList>
    </citation>
    <scope>NUCLEOTIDE SEQUENCE</scope>
    <source>
        <strain evidence="3">TBRC 13508</strain>
    </source>
</reference>
<dbReference type="RefSeq" id="WP_227181023.1">
    <property type="nucleotide sequence ID" value="NZ_JAJBZT010000006.1"/>
</dbReference>
<gene>
    <name evidence="3" type="ORF">LIN78_11705</name>
</gene>
<evidence type="ECO:0000313" key="3">
    <source>
        <dbReference type="EMBL" id="MCB6184211.1"/>
    </source>
</evidence>
<evidence type="ECO:0000259" key="2">
    <source>
        <dbReference type="Pfam" id="PF13511"/>
    </source>
</evidence>
<protein>
    <submittedName>
        <fullName evidence="3">DUF4124 domain-containing protein</fullName>
    </submittedName>
</protein>
<sequence length="156" mass="17512">MNYPLILAIASSFFLQSTAYAEMYKCKNAQGKTTYTDLPCQKLGATTVKAVEAPTTSGLYDGEAIKKSKNGYLNSPAKPTTTYTQPAVTTTYQVDGKTTSEKEYHAAICKGYRQRLENVENRLRAGYKAWESDYLHKEQKYYWDKIVAECKTGEGI</sequence>
<proteinExistence type="predicted"/>
<keyword evidence="1" id="KW-0732">Signal</keyword>